<sequence>MTTRIFASLVAAVMAVTLSPILSIPSAHAEDVGVVRNSDSSSKQHGISVHQHDAGEAIAYYQANGVNDTQAVLLYENLSKGILPESMTNPDNPTSFTRDFRDGQVVEKKTYSDGSFDEISYPVSLSGFPTADTSVTECVHSRRGKEDIWKDCLVRHSNLVGAMEFRFDYSTWNDAGTIYDNIDRYWGGRLDFFGATISEAHFEKPYPTDVNYRGQLNILGSFASRTVFIGVQAIKGKARPYWQS</sequence>
<accession>A0A848RT86</accession>
<dbReference type="RefSeq" id="WP_169764992.1">
    <property type="nucleotide sequence ID" value="NZ_JABCUP010000026.1"/>
</dbReference>
<feature type="signal peptide" evidence="1">
    <location>
        <begin position="1"/>
        <end position="29"/>
    </location>
</feature>
<evidence type="ECO:0000313" key="2">
    <source>
        <dbReference type="EMBL" id="NMW94108.1"/>
    </source>
</evidence>
<evidence type="ECO:0000256" key="1">
    <source>
        <dbReference type="SAM" id="SignalP"/>
    </source>
</evidence>
<organism evidence="2 3">
    <name type="scientific">Mobiluncus mulieris</name>
    <dbReference type="NCBI Taxonomy" id="2052"/>
    <lineage>
        <taxon>Bacteria</taxon>
        <taxon>Bacillati</taxon>
        <taxon>Actinomycetota</taxon>
        <taxon>Actinomycetes</taxon>
        <taxon>Actinomycetales</taxon>
        <taxon>Actinomycetaceae</taxon>
        <taxon>Mobiluncus</taxon>
    </lineage>
</organism>
<dbReference type="AlphaFoldDB" id="A0A848RT86"/>
<protein>
    <submittedName>
        <fullName evidence="2">Uncharacterized protein</fullName>
    </submittedName>
</protein>
<gene>
    <name evidence="2" type="ORF">HHJ74_10555</name>
</gene>
<reference evidence="2 3" key="1">
    <citation type="submission" date="2020-04" db="EMBL/GenBank/DDBJ databases">
        <title>Antimicrobial susceptibility and clonality of vaginal-derived multi-drug resistant Mobiluncus isolates in China.</title>
        <authorList>
            <person name="Zhang X."/>
        </authorList>
    </citation>
    <scope>NUCLEOTIDE SEQUENCE [LARGE SCALE GENOMIC DNA]</scope>
    <source>
        <strain evidence="2 3">7</strain>
    </source>
</reference>
<dbReference type="EMBL" id="JABCUV010000017">
    <property type="protein sequence ID" value="NMW94108.1"/>
    <property type="molecule type" value="Genomic_DNA"/>
</dbReference>
<keyword evidence="1" id="KW-0732">Signal</keyword>
<name>A0A848RT86_9ACTO</name>
<evidence type="ECO:0000313" key="3">
    <source>
        <dbReference type="Proteomes" id="UP000582487"/>
    </source>
</evidence>
<dbReference type="Proteomes" id="UP000582487">
    <property type="component" value="Unassembled WGS sequence"/>
</dbReference>
<feature type="chain" id="PRO_5032876730" evidence="1">
    <location>
        <begin position="30"/>
        <end position="244"/>
    </location>
</feature>
<comment type="caution">
    <text evidence="2">The sequence shown here is derived from an EMBL/GenBank/DDBJ whole genome shotgun (WGS) entry which is preliminary data.</text>
</comment>
<proteinExistence type="predicted"/>